<evidence type="ECO:0000256" key="3">
    <source>
        <dbReference type="SAM" id="SignalP"/>
    </source>
</evidence>
<dbReference type="PROSITE" id="PS51854">
    <property type="entry name" value="CSPG"/>
    <property type="match status" value="1"/>
</dbReference>
<gene>
    <name evidence="5" type="ORF">FRY97_10070</name>
</gene>
<dbReference type="GO" id="GO:0004252">
    <property type="term" value="F:serine-type endopeptidase activity"/>
    <property type="evidence" value="ECO:0007669"/>
    <property type="project" value="InterPro"/>
</dbReference>
<protein>
    <submittedName>
        <fullName evidence="5">T9SS type A sorting domain-containing protein</fullName>
    </submittedName>
</protein>
<keyword evidence="3" id="KW-0732">Signal</keyword>
<dbReference type="PROSITE" id="PS51829">
    <property type="entry name" value="P_HOMO_B"/>
    <property type="match status" value="1"/>
</dbReference>
<dbReference type="InterPro" id="IPR043504">
    <property type="entry name" value="Peptidase_S1_PA_chymotrypsin"/>
</dbReference>
<dbReference type="SUPFAM" id="SSF50494">
    <property type="entry name" value="Trypsin-like serine proteases"/>
    <property type="match status" value="1"/>
</dbReference>
<dbReference type="PANTHER" id="PTHR36234:SF5">
    <property type="entry name" value="LYSYL ENDOPEPTIDASE"/>
    <property type="match status" value="1"/>
</dbReference>
<reference evidence="5 6" key="1">
    <citation type="submission" date="2019-08" db="EMBL/GenBank/DDBJ databases">
        <title>Genome of Phaeodactylibacter luteus.</title>
        <authorList>
            <person name="Bowman J.P."/>
        </authorList>
    </citation>
    <scope>NUCLEOTIDE SEQUENCE [LARGE SCALE GENOMIC DNA]</scope>
    <source>
        <strain evidence="5 6">KCTC 42180</strain>
    </source>
</reference>
<dbReference type="InterPro" id="IPR002884">
    <property type="entry name" value="P_dom"/>
</dbReference>
<dbReference type="OrthoDB" id="7794186at2"/>
<dbReference type="RefSeq" id="WP_147167387.1">
    <property type="nucleotide sequence ID" value="NZ_VOOR01000017.1"/>
</dbReference>
<dbReference type="InterPro" id="IPR027273">
    <property type="entry name" value="Neocarzinostatin-like"/>
</dbReference>
<dbReference type="InterPro" id="IPR008979">
    <property type="entry name" value="Galactose-bd-like_sf"/>
</dbReference>
<dbReference type="InterPro" id="IPR025667">
    <property type="entry name" value="SprB_repeat"/>
</dbReference>
<dbReference type="InterPro" id="IPR013783">
    <property type="entry name" value="Ig-like_fold"/>
</dbReference>
<dbReference type="Pfam" id="PF13573">
    <property type="entry name" value="SprB"/>
    <property type="match status" value="12"/>
</dbReference>
<keyword evidence="2" id="KW-0378">Hydrolase</keyword>
<dbReference type="GO" id="GO:0006508">
    <property type="term" value="P:proteolysis"/>
    <property type="evidence" value="ECO:0007669"/>
    <property type="project" value="UniProtKB-KW"/>
</dbReference>
<feature type="signal peptide" evidence="3">
    <location>
        <begin position="1"/>
        <end position="22"/>
    </location>
</feature>
<dbReference type="Pfam" id="PF18962">
    <property type="entry name" value="Por_Secre_tail"/>
    <property type="match status" value="1"/>
</dbReference>
<evidence type="ECO:0000313" key="5">
    <source>
        <dbReference type="EMBL" id="TXB63315.1"/>
    </source>
</evidence>
<feature type="chain" id="PRO_5022827555" evidence="3">
    <location>
        <begin position="23"/>
        <end position="2034"/>
    </location>
</feature>
<dbReference type="Pfam" id="PF13365">
    <property type="entry name" value="Trypsin_2"/>
    <property type="match status" value="1"/>
</dbReference>
<keyword evidence="6" id="KW-1185">Reference proteome</keyword>
<keyword evidence="1" id="KW-0645">Protease</keyword>
<organism evidence="5 6">
    <name type="scientific">Phaeodactylibacter luteus</name>
    <dbReference type="NCBI Taxonomy" id="1564516"/>
    <lineage>
        <taxon>Bacteria</taxon>
        <taxon>Pseudomonadati</taxon>
        <taxon>Bacteroidota</taxon>
        <taxon>Saprospiria</taxon>
        <taxon>Saprospirales</taxon>
        <taxon>Haliscomenobacteraceae</taxon>
        <taxon>Phaeodactylibacter</taxon>
    </lineage>
</organism>
<dbReference type="Pfam" id="PF16184">
    <property type="entry name" value="Cadherin_3"/>
    <property type="match status" value="1"/>
</dbReference>
<dbReference type="Pfam" id="PF01483">
    <property type="entry name" value="P_proprotein"/>
    <property type="match status" value="2"/>
</dbReference>
<proteinExistence type="predicted"/>
<dbReference type="Gene3D" id="2.40.10.10">
    <property type="entry name" value="Trypsin-like serine proteases"/>
    <property type="match status" value="2"/>
</dbReference>
<dbReference type="InterPro" id="IPR009003">
    <property type="entry name" value="Peptidase_S1_PA"/>
</dbReference>
<dbReference type="NCBIfam" id="TIGR04183">
    <property type="entry name" value="Por_Secre_tail"/>
    <property type="match status" value="1"/>
</dbReference>
<evidence type="ECO:0000256" key="1">
    <source>
        <dbReference type="ARBA" id="ARBA00022670"/>
    </source>
</evidence>
<evidence type="ECO:0000313" key="6">
    <source>
        <dbReference type="Proteomes" id="UP000321580"/>
    </source>
</evidence>
<dbReference type="InterPro" id="IPR026444">
    <property type="entry name" value="Secre_tail"/>
</dbReference>
<feature type="domain" description="P/Homo B" evidence="4">
    <location>
        <begin position="642"/>
        <end position="805"/>
    </location>
</feature>
<dbReference type="SUPFAM" id="SSF49785">
    <property type="entry name" value="Galactose-binding domain-like"/>
    <property type="match status" value="1"/>
</dbReference>
<dbReference type="InterPro" id="IPR039005">
    <property type="entry name" value="CSPG_rpt"/>
</dbReference>
<comment type="caution">
    <text evidence="5">The sequence shown here is derived from an EMBL/GenBank/DDBJ whole genome shotgun (WGS) entry which is preliminary data.</text>
</comment>
<sequence>MRQLLLLLLMNLWLASTITAQTAPKTTKRLLPLSTVPVLAMPPQDNGQLWEEELARRDSSVIAPRYAVNIPVEATPDTHGQWESTPEGLHWRLRVKSAGAKSLNFGFGEYYMPPGGELMLYTPDERAVRGPFTPADNEEHDQLWTPLLSGDDIILDVKLPHGSQHLLRLKLTYVNHAFQDFNALISGSCNLDVICGAADGWGIVDDHRDIIQSVAVISTGGGTFCTGFLVNNVDNDCTPFFMTADHCNINANNAPSLVTYWNFQNSTCRQPNTPSSGAGGDGQLNDFNTGSIFRAARAQSDFVLVELDDPISPTANAYLAGWDATGANISSAIAVHHPSTDEKRISFENDPLSFTTYGGTTPIPNYTHVRVADWDVGTTEGGSSGSPLFDQDERVVGQLHGGGAACGNNASDWYGAFAVSWDQGSSPSSRLKDWLDPRNTGTLVIDGRWASSCSFALFSEPAVQQACQGENVTFSINSSSGYTGNATLSLNGLPASNYQLSSTSVAPEGSVSLTIFTSTLAPGNYEIEVIAANDGNTTSTFMTLNLLAGAATPPVLSAPANGATGIFPNPLLTWQGDNSGATSYTVQVASDAGFSNILETANVSLPAFQPTVANTANTSYFWRVQSSTFCGNSSFSNAFSFSVGDISCAPYSSSSSTTISASGTPTISNSINISEDFTIGAITVSLDINHSYVGDLEAVLISPSGTTFTLFDRPGVQGGGFGCPEDNLLLSFSATALASANELENTCESGAYAIEGDFQPISSFASLSGQSSQGDWTLQITDNADQDGGLLTSWGITFCYTNPGAPPFVVTNQGLTVDYGGAAAISSTLLEADDDESTANNISYTLSSAPAEGELRLNGQALSTGQSFTQAQINSGQLSYLHLSGNTALSDAFTFDLSDEEGLLLIGSTFNITILIDPLAVTAVQGAPVSCSGEADASLSASANGGIPPYQYAINNGPYQADGNFNGIPAGNYNIIVLDQLGNTANAVLAIEEPDPISASALTDGMDITVSAQGGTPPFSYQINQGEPQSSPVFSGLPNGVYDITVSDDNGCTFSLQATVLTNTLSITADILSNVSCFGESDGAVQASANGGTPPLLFSIDGENFQESPVFSGLPAGSYTITVQDADGFSASSSTLSLSQPGPLQASALTDGMDITVSAQGGTPPFSYQINQGEPQSSPVFSGLPNGVYDITVSDDNGCTFSLQATVLANTLSITAEILSNVSCFGESDGAVQASANGGTPPLLFSIDGENFQESPVFSGLPAGSYTITVQDADGFSASSSTLSLSQPGPLQASALTDGMDITVSAQGGTPPFSYQINQGEPQSSPVFSGLPNGVYDITVSDDNGCTFSLQATVLANTLSITAEILSNVSCFGESDGAVQASANGGTPPLLFSIDGENFQESPVFSGLPAGSYTITVQDADGFSASSSTLSLSQPGPLQASALTDGMDITVSAQGGTPPFSYQINQGEPQSSPVFSGLPNGVYDITVSDDNGCTFSLQATVLANTLSITAEILSNVSCFGESDGAVQASANGGTPPLLFSIDGENFQESPVFSGLPAGSYTITVQDADGFSASSSTLSLSQPDPLQASALTDGMDITVSAQGGTPPFSYQINQGELQSSPVFSGLPNGVYDITVSDDNGCTFSLQATVLANTLSITAEILSNVSCFGGSDGAVQASANGGTPPLLFSIDGENFQESPVFSGLPAGSYTITVQDADGFSASSSTLSLSQPDVLGAMVEADGNSLGVTASGGTPPYTYQVDGGIPQTSPIFPGLENGFYEITVIDSNGCLFTTEATLISVPLSADISLGAGISCAGAADGVISIEGAGGIPPYTYSVDGSNYQDSGLFEGLPAGEYELQVQDATGTIFSSNFTLSEPAPLGAALSLMGDTLTVTPEGGTPPFSYSLNGAAFQTDNVYPGIATGGYAVSILDGNGCAFDTTANLVDLPVHPKADWDLSLYPNPGKGVFTVELNQITGTWLEAEVFNMLGQRVWHERVRKNSIQAKWAFHLGQLPAGTYRFMLSDGSASQSLPLIIVR</sequence>
<dbReference type="Gene3D" id="2.60.120.260">
    <property type="entry name" value="Galactose-binding domain-like"/>
    <property type="match status" value="1"/>
</dbReference>
<accession>A0A5C6RN41</accession>
<dbReference type="Gene3D" id="2.60.40.10">
    <property type="entry name" value="Immunoglobulins"/>
    <property type="match status" value="1"/>
</dbReference>
<evidence type="ECO:0000259" key="4">
    <source>
        <dbReference type="PROSITE" id="PS51829"/>
    </source>
</evidence>
<dbReference type="Proteomes" id="UP000321580">
    <property type="component" value="Unassembled WGS sequence"/>
</dbReference>
<name>A0A5C6RN41_9BACT</name>
<dbReference type="PANTHER" id="PTHR36234">
    <property type="entry name" value="LYSYL ENDOPEPTIDASE"/>
    <property type="match status" value="1"/>
</dbReference>
<dbReference type="SUPFAM" id="SSF49319">
    <property type="entry name" value="Actinoxanthin-like"/>
    <property type="match status" value="2"/>
</dbReference>
<evidence type="ECO:0000256" key="2">
    <source>
        <dbReference type="ARBA" id="ARBA00022801"/>
    </source>
</evidence>
<dbReference type="EMBL" id="VOOR01000017">
    <property type="protein sequence ID" value="TXB63315.1"/>
    <property type="molecule type" value="Genomic_DNA"/>
</dbReference>